<name>A0A171DGF4_9SYNE</name>
<proteinExistence type="predicted"/>
<accession>A0A171DGF4</accession>
<keyword evidence="2" id="KW-1185">Reference proteome</keyword>
<dbReference type="AlphaFoldDB" id="A0A171DGF4"/>
<dbReference type="EMBL" id="FITM01000084">
    <property type="protein sequence ID" value="SAY38773.1"/>
    <property type="molecule type" value="Genomic_DNA"/>
</dbReference>
<reference evidence="2" key="1">
    <citation type="submission" date="2016-02" db="EMBL/GenBank/DDBJ databases">
        <authorList>
            <person name="liu f."/>
        </authorList>
    </citation>
    <scope>NUCLEOTIDE SEQUENCE [LARGE SCALE GENOMIC DNA]</scope>
</reference>
<sequence length="84" mass="9099">MRETSTERAVPAMDWRNPLCSRGALLHRRGLATSSAPETGATGAPNVLSSGSHVDLLRCSWQALCGFIGESLEKFQKCGRVVRL</sequence>
<dbReference type="Proteomes" id="UP000182631">
    <property type="component" value="Unassembled WGS sequence"/>
</dbReference>
<organism evidence="1 2">
    <name type="scientific">Candidatus Synechococcus spongiarum</name>
    <dbReference type="NCBI Taxonomy" id="431041"/>
    <lineage>
        <taxon>Bacteria</taxon>
        <taxon>Bacillati</taxon>
        <taxon>Cyanobacteriota</taxon>
        <taxon>Cyanophyceae</taxon>
        <taxon>Synechococcales</taxon>
        <taxon>Synechococcaceae</taxon>
        <taxon>Synechococcus</taxon>
    </lineage>
</organism>
<gene>
    <name evidence="1" type="ORF">FLM9_725</name>
</gene>
<evidence type="ECO:0000313" key="1">
    <source>
        <dbReference type="EMBL" id="SAY38773.1"/>
    </source>
</evidence>
<protein>
    <submittedName>
        <fullName evidence="1">Uncharacterized protein</fullName>
    </submittedName>
</protein>
<evidence type="ECO:0000313" key="2">
    <source>
        <dbReference type="Proteomes" id="UP000182631"/>
    </source>
</evidence>